<name>A0A7H0YHA2_9BACL</name>
<feature type="compositionally biased region" description="Polar residues" evidence="1">
    <location>
        <begin position="157"/>
        <end position="169"/>
    </location>
</feature>
<accession>A0A7H0YHA2</accession>
<evidence type="ECO:0000313" key="2">
    <source>
        <dbReference type="EMBL" id="QNR70460.1"/>
    </source>
</evidence>
<feature type="compositionally biased region" description="Basic and acidic residues" evidence="1">
    <location>
        <begin position="170"/>
        <end position="182"/>
    </location>
</feature>
<dbReference type="EMBL" id="CP061173">
    <property type="protein sequence ID" value="QNR70460.1"/>
    <property type="molecule type" value="Genomic_DNA"/>
</dbReference>
<dbReference type="SUPFAM" id="SSF46785">
    <property type="entry name" value="Winged helix' DNA-binding domain"/>
    <property type="match status" value="1"/>
</dbReference>
<keyword evidence="2" id="KW-0614">Plasmid</keyword>
<geneLocation type="plasmid" evidence="2 3">
    <name>pPlas1</name>
</geneLocation>
<evidence type="ECO:0000313" key="3">
    <source>
        <dbReference type="Proteomes" id="UP000516384"/>
    </source>
</evidence>
<dbReference type="AlphaFoldDB" id="A0A7H0YHA2"/>
<protein>
    <submittedName>
        <fullName evidence="2">Helix-turn-helix domain-containing protein</fullName>
    </submittedName>
</protein>
<evidence type="ECO:0000256" key="1">
    <source>
        <dbReference type="SAM" id="MobiDB-lite"/>
    </source>
</evidence>
<proteinExistence type="predicted"/>
<dbReference type="Proteomes" id="UP000516384">
    <property type="component" value="Plasmid pPlas1"/>
</dbReference>
<sequence>MIKQKSPNKYWVEFNIYQSFQSKEELMSTVETIESIYLLTPSCKKVLNTIKLHAQQFFGVCWLKAAEIAAKAGVSLSSVFRSIKELREAGLLTVHNWTHTVRGGDAHNIYVINPIEQAIETPSDMPSDIPNDTPVEGQSALEPQAIERSQLGHRNLDTNPYMNPDNNLNSKKEISSNLRKDEPTISEDVERELTEQQLAGVPQEFVNIFKPFYADQPEIILARWKTACVAMRKNCFTWANTSWETVRYAWLETVRRYKAGKIKQSDNDGLGGYFYKAVSEHMSWDYVDAIKEQTVPERPAGAATDTLERLLDDPATFTPVYTSEPFYASL</sequence>
<dbReference type="Pfam" id="PF13730">
    <property type="entry name" value="HTH_36"/>
    <property type="match status" value="1"/>
</dbReference>
<feature type="region of interest" description="Disordered" evidence="1">
    <location>
        <begin position="153"/>
        <end position="182"/>
    </location>
</feature>
<gene>
    <name evidence="2" type="ORF">IAQ67_28530</name>
</gene>
<reference evidence="2 3" key="1">
    <citation type="submission" date="2020-09" db="EMBL/GenBank/DDBJ databases">
        <title>Characterization of Paenibacillus peoriae strain ZF390 with broad-spectrum antimicrobial activity as a potential biocontrol agent.</title>
        <authorList>
            <person name="Li L."/>
            <person name="Zhao Y."/>
            <person name="Li B."/>
            <person name="Xie X."/>
        </authorList>
    </citation>
    <scope>NUCLEOTIDE SEQUENCE [LARGE SCALE GENOMIC DNA]</scope>
    <source>
        <strain evidence="2 3">ZF390</strain>
        <plasmid evidence="2 3">pPlas1</plasmid>
    </source>
</reference>
<organism evidence="2 3">
    <name type="scientific">Paenibacillus peoriae</name>
    <dbReference type="NCBI Taxonomy" id="59893"/>
    <lineage>
        <taxon>Bacteria</taxon>
        <taxon>Bacillati</taxon>
        <taxon>Bacillota</taxon>
        <taxon>Bacilli</taxon>
        <taxon>Bacillales</taxon>
        <taxon>Paenibacillaceae</taxon>
        <taxon>Paenibacillus</taxon>
    </lineage>
</organism>
<dbReference type="InterPro" id="IPR036390">
    <property type="entry name" value="WH_DNA-bd_sf"/>
</dbReference>